<keyword evidence="10" id="KW-0653">Protein transport</keyword>
<dbReference type="WBParaSite" id="ACRNAN_scaffold7736.g24706.t1">
    <property type="protein sequence ID" value="ACRNAN_scaffold7736.g24706.t1"/>
    <property type="gene ID" value="ACRNAN_scaffold7736.g24706"/>
</dbReference>
<evidence type="ECO:0000256" key="9">
    <source>
        <dbReference type="ARBA" id="ARBA00022833"/>
    </source>
</evidence>
<sequence length="341" mass="39326">MAELGAFRSGPSDKVGQLPTIFDILSQESLSSSLKPALRHLIKFLALWKPKRFNDLNKWFEEAYVAFSFILENHFLKNYGASFAENFYGMKRVLFSTNKMPSTFKERVPSIIILVIWPYIREKMENLQKKLEGTSIRTQSIFTRLFLKFYPSLKTLISVATVIFQLAYILSYSTVPSPYLWLVGARLEKLTPADMASFDKIPLHLQQGGFITRIWRIFLTIPSIFGRLFTYGLFFIQFLEFFYGSNLSKQFSLTGSHKRSTPPRHPLKRIPEAEILNMDVDKCPICFKRRQNDTILSVSGYVFCFTCINDYVGREGLCPVTFLPATQNELVRMYHASSSSL</sequence>
<dbReference type="CDD" id="cd16451">
    <property type="entry name" value="mRING_PEX12"/>
    <property type="match status" value="1"/>
</dbReference>
<organism evidence="18 19">
    <name type="scientific">Acrobeloides nanus</name>
    <dbReference type="NCBI Taxonomy" id="290746"/>
    <lineage>
        <taxon>Eukaryota</taxon>
        <taxon>Metazoa</taxon>
        <taxon>Ecdysozoa</taxon>
        <taxon>Nematoda</taxon>
        <taxon>Chromadorea</taxon>
        <taxon>Rhabditida</taxon>
        <taxon>Tylenchina</taxon>
        <taxon>Cephalobomorpha</taxon>
        <taxon>Cephaloboidea</taxon>
        <taxon>Cephalobidae</taxon>
        <taxon>Acrobeloides</taxon>
    </lineage>
</organism>
<keyword evidence="6 16" id="KW-0812">Transmembrane</keyword>
<dbReference type="PANTHER" id="PTHR12888:SF0">
    <property type="entry name" value="PEROXISOME ASSEMBLY PROTEIN 12"/>
    <property type="match status" value="1"/>
</dbReference>
<comment type="function">
    <text evidence="15">Component of a retrotranslocation channel required for peroxisome organization by mediating export of the PEX5 receptor from peroxisomes to the cytosol, thereby promoting PEX5 recycling.</text>
</comment>
<dbReference type="Gene3D" id="3.30.40.10">
    <property type="entry name" value="Zinc/RING finger domain, C3HC4 (zinc finger)"/>
    <property type="match status" value="1"/>
</dbReference>
<dbReference type="GO" id="GO:1990429">
    <property type="term" value="C:peroxisomal importomer complex"/>
    <property type="evidence" value="ECO:0007669"/>
    <property type="project" value="TreeGrafter"/>
</dbReference>
<feature type="transmembrane region" description="Helical" evidence="16">
    <location>
        <begin position="153"/>
        <end position="172"/>
    </location>
</feature>
<evidence type="ECO:0000256" key="12">
    <source>
        <dbReference type="ARBA" id="ARBA00023136"/>
    </source>
</evidence>
<dbReference type="GO" id="GO:0004842">
    <property type="term" value="F:ubiquitin-protein transferase activity"/>
    <property type="evidence" value="ECO:0007669"/>
    <property type="project" value="TreeGrafter"/>
</dbReference>
<feature type="transmembrane region" description="Helical" evidence="16">
    <location>
        <begin position="224"/>
        <end position="243"/>
    </location>
</feature>
<keyword evidence="5" id="KW-0813">Transport</keyword>
<dbReference type="Pfam" id="PF04757">
    <property type="entry name" value="Pex2_Pex12"/>
    <property type="match status" value="1"/>
</dbReference>
<keyword evidence="13 15" id="KW-0576">Peroxisome</keyword>
<evidence type="ECO:0000256" key="2">
    <source>
        <dbReference type="ARBA" id="ARBA00004906"/>
    </source>
</evidence>
<reference evidence="19" key="1">
    <citation type="submission" date="2022-11" db="UniProtKB">
        <authorList>
            <consortium name="WormBaseParasite"/>
        </authorList>
    </citation>
    <scope>IDENTIFICATION</scope>
</reference>
<comment type="pathway">
    <text evidence="2">Protein modification; protein ubiquitination.</text>
</comment>
<dbReference type="Proteomes" id="UP000887540">
    <property type="component" value="Unplaced"/>
</dbReference>
<dbReference type="PANTHER" id="PTHR12888">
    <property type="entry name" value="PEROXISOME ASSEMBLY PROTEIN 12 PEROXIN-12"/>
    <property type="match status" value="1"/>
</dbReference>
<dbReference type="GO" id="GO:0008270">
    <property type="term" value="F:zinc ion binding"/>
    <property type="evidence" value="ECO:0007669"/>
    <property type="project" value="UniProtKB-KW"/>
</dbReference>
<name>A0A914EFL5_9BILA</name>
<evidence type="ECO:0000256" key="1">
    <source>
        <dbReference type="ARBA" id="ARBA00004585"/>
    </source>
</evidence>
<evidence type="ECO:0000256" key="13">
    <source>
        <dbReference type="ARBA" id="ARBA00023140"/>
    </source>
</evidence>
<evidence type="ECO:0000256" key="11">
    <source>
        <dbReference type="ARBA" id="ARBA00022989"/>
    </source>
</evidence>
<evidence type="ECO:0000256" key="4">
    <source>
        <dbReference type="ARBA" id="ARBA00018980"/>
    </source>
</evidence>
<evidence type="ECO:0000256" key="8">
    <source>
        <dbReference type="ARBA" id="ARBA00022771"/>
    </source>
</evidence>
<evidence type="ECO:0000256" key="3">
    <source>
        <dbReference type="ARBA" id="ARBA00008704"/>
    </source>
</evidence>
<evidence type="ECO:0000256" key="15">
    <source>
        <dbReference type="PIRNR" id="PIRNR038074"/>
    </source>
</evidence>
<evidence type="ECO:0000313" key="18">
    <source>
        <dbReference type="Proteomes" id="UP000887540"/>
    </source>
</evidence>
<dbReference type="SMART" id="SM00184">
    <property type="entry name" value="RING"/>
    <property type="match status" value="1"/>
</dbReference>
<protein>
    <recommendedName>
        <fullName evidence="4 15">Peroxisome assembly protein 12</fullName>
    </recommendedName>
    <alternativeName>
        <fullName evidence="14 15">Peroxin-12</fullName>
    </alternativeName>
</protein>
<dbReference type="InterPro" id="IPR017375">
    <property type="entry name" value="PEX12"/>
</dbReference>
<evidence type="ECO:0000256" key="14">
    <source>
        <dbReference type="ARBA" id="ARBA00029692"/>
    </source>
</evidence>
<comment type="subcellular location">
    <subcellularLocation>
        <location evidence="1">Peroxisome membrane</location>
        <topology evidence="1">Multi-pass membrane protein</topology>
    </subcellularLocation>
</comment>
<dbReference type="PIRSF" id="PIRSF038074">
    <property type="entry name" value="Peroxisome_assembly_p12"/>
    <property type="match status" value="1"/>
</dbReference>
<feature type="domain" description="RING-type" evidence="17">
    <location>
        <begin position="283"/>
        <end position="321"/>
    </location>
</feature>
<keyword evidence="11 16" id="KW-1133">Transmembrane helix</keyword>
<dbReference type="InterPro" id="IPR006845">
    <property type="entry name" value="Pex_N"/>
</dbReference>
<dbReference type="SUPFAM" id="SSF57850">
    <property type="entry name" value="RING/U-box"/>
    <property type="match status" value="1"/>
</dbReference>
<keyword evidence="7" id="KW-0479">Metal-binding</keyword>
<dbReference type="InterPro" id="IPR013083">
    <property type="entry name" value="Znf_RING/FYVE/PHD"/>
</dbReference>
<evidence type="ECO:0000313" key="19">
    <source>
        <dbReference type="WBParaSite" id="ACRNAN_scaffold7736.g24706.t1"/>
    </source>
</evidence>
<comment type="similarity">
    <text evidence="3 15">Belongs to the pex2/pex10/pex12 family.</text>
</comment>
<keyword evidence="9" id="KW-0862">Zinc</keyword>
<evidence type="ECO:0000256" key="7">
    <source>
        <dbReference type="ARBA" id="ARBA00022723"/>
    </source>
</evidence>
<evidence type="ECO:0000256" key="16">
    <source>
        <dbReference type="SAM" id="Phobius"/>
    </source>
</evidence>
<dbReference type="InterPro" id="IPR001841">
    <property type="entry name" value="Znf_RING"/>
</dbReference>
<evidence type="ECO:0000256" key="6">
    <source>
        <dbReference type="ARBA" id="ARBA00022692"/>
    </source>
</evidence>
<dbReference type="GO" id="GO:0016558">
    <property type="term" value="P:protein import into peroxisome matrix"/>
    <property type="evidence" value="ECO:0007669"/>
    <property type="project" value="UniProtKB-UniRule"/>
</dbReference>
<dbReference type="AlphaFoldDB" id="A0A914EFL5"/>
<proteinExistence type="inferred from homology"/>
<keyword evidence="18" id="KW-1185">Reference proteome</keyword>
<dbReference type="GO" id="GO:0006513">
    <property type="term" value="P:protein monoubiquitination"/>
    <property type="evidence" value="ECO:0007669"/>
    <property type="project" value="TreeGrafter"/>
</dbReference>
<evidence type="ECO:0000256" key="10">
    <source>
        <dbReference type="ARBA" id="ARBA00022927"/>
    </source>
</evidence>
<keyword evidence="8" id="KW-0863">Zinc-finger</keyword>
<evidence type="ECO:0000259" key="17">
    <source>
        <dbReference type="SMART" id="SM00184"/>
    </source>
</evidence>
<evidence type="ECO:0000256" key="5">
    <source>
        <dbReference type="ARBA" id="ARBA00022448"/>
    </source>
</evidence>
<accession>A0A914EFL5</accession>
<dbReference type="GO" id="GO:0005778">
    <property type="term" value="C:peroxisomal membrane"/>
    <property type="evidence" value="ECO:0007669"/>
    <property type="project" value="UniProtKB-SubCell"/>
</dbReference>
<keyword evidence="12 15" id="KW-0472">Membrane</keyword>